<proteinExistence type="predicted"/>
<protein>
    <submittedName>
        <fullName evidence="1">Uncharacterized protein</fullName>
    </submittedName>
</protein>
<accession>A0AAV2TPM4</accession>
<name>A0AAV2TPM4_CALDB</name>
<dbReference type="EMBL" id="CAXLJL010000489">
    <property type="protein sequence ID" value="CAL5138333.1"/>
    <property type="molecule type" value="Genomic_DNA"/>
</dbReference>
<sequence length="159" mass="18063">MSTFTGLPCKSYLRILDKHRRNNYQLVFHLLIVQEMDEQTQQNILFEFKRLTVIFLAGLLHFVWSSIAKEECVLLPSDLLTCAQKHGVTHIADIGVGYGFGFGSVQDVEVMCRPEGHQLFIFQRRPLESATLSLGDENIRPEVYVKPAKLSYDSTALCA</sequence>
<evidence type="ECO:0000313" key="1">
    <source>
        <dbReference type="EMBL" id="CAL5138333.1"/>
    </source>
</evidence>
<reference evidence="1" key="1">
    <citation type="submission" date="2024-06" db="EMBL/GenBank/DDBJ databases">
        <authorList>
            <person name="Liu X."/>
            <person name="Lenzi L."/>
            <person name="Haldenby T S."/>
            <person name="Uol C."/>
        </authorList>
    </citation>
    <scope>NUCLEOTIDE SEQUENCE</scope>
</reference>
<evidence type="ECO:0000313" key="2">
    <source>
        <dbReference type="Proteomes" id="UP001497525"/>
    </source>
</evidence>
<gene>
    <name evidence="1" type="ORF">CDAUBV1_LOCUS12927</name>
</gene>
<dbReference type="Proteomes" id="UP001497525">
    <property type="component" value="Unassembled WGS sequence"/>
</dbReference>
<comment type="caution">
    <text evidence="1">The sequence shown here is derived from an EMBL/GenBank/DDBJ whole genome shotgun (WGS) entry which is preliminary data.</text>
</comment>
<dbReference type="AlphaFoldDB" id="A0AAV2TPM4"/>
<organism evidence="1 2">
    <name type="scientific">Calicophoron daubneyi</name>
    <name type="common">Rumen fluke</name>
    <name type="synonym">Paramphistomum daubneyi</name>
    <dbReference type="NCBI Taxonomy" id="300641"/>
    <lineage>
        <taxon>Eukaryota</taxon>
        <taxon>Metazoa</taxon>
        <taxon>Spiralia</taxon>
        <taxon>Lophotrochozoa</taxon>
        <taxon>Platyhelminthes</taxon>
        <taxon>Trematoda</taxon>
        <taxon>Digenea</taxon>
        <taxon>Plagiorchiida</taxon>
        <taxon>Pronocephalata</taxon>
        <taxon>Paramphistomoidea</taxon>
        <taxon>Paramphistomidae</taxon>
        <taxon>Calicophoron</taxon>
    </lineage>
</organism>